<evidence type="ECO:0000313" key="2">
    <source>
        <dbReference type="EMBL" id="KZP26870.1"/>
    </source>
</evidence>
<feature type="region of interest" description="Disordered" evidence="1">
    <location>
        <begin position="116"/>
        <end position="137"/>
    </location>
</feature>
<reference evidence="2 3" key="1">
    <citation type="journal article" date="2016" name="Mol. Biol. Evol.">
        <title>Comparative Genomics of Early-Diverging Mushroom-Forming Fungi Provides Insights into the Origins of Lignocellulose Decay Capabilities.</title>
        <authorList>
            <person name="Nagy L.G."/>
            <person name="Riley R."/>
            <person name="Tritt A."/>
            <person name="Adam C."/>
            <person name="Daum C."/>
            <person name="Floudas D."/>
            <person name="Sun H."/>
            <person name="Yadav J.S."/>
            <person name="Pangilinan J."/>
            <person name="Larsson K.H."/>
            <person name="Matsuura K."/>
            <person name="Barry K."/>
            <person name="Labutti K."/>
            <person name="Kuo R."/>
            <person name="Ohm R.A."/>
            <person name="Bhattacharya S.S."/>
            <person name="Shirouzu T."/>
            <person name="Yoshinaga Y."/>
            <person name="Martin F.M."/>
            <person name="Grigoriev I.V."/>
            <person name="Hibbett D.S."/>
        </authorList>
    </citation>
    <scope>NUCLEOTIDE SEQUENCE [LARGE SCALE GENOMIC DNA]</scope>
    <source>
        <strain evidence="2 3">CBS 109695</strain>
    </source>
</reference>
<dbReference type="STRING" id="436010.A0A166Q8B5"/>
<protein>
    <submittedName>
        <fullName evidence="2">Uncharacterized protein</fullName>
    </submittedName>
</protein>
<dbReference type="Gene3D" id="2.40.70.10">
    <property type="entry name" value="Acid Proteases"/>
    <property type="match status" value="1"/>
</dbReference>
<dbReference type="Proteomes" id="UP000076532">
    <property type="component" value="Unassembled WGS sequence"/>
</dbReference>
<dbReference type="EMBL" id="KV417512">
    <property type="protein sequence ID" value="KZP26870.1"/>
    <property type="molecule type" value="Genomic_DNA"/>
</dbReference>
<gene>
    <name evidence="2" type="ORF">FIBSPDRAFT_336547</name>
</gene>
<proteinExistence type="predicted"/>
<dbReference type="OrthoDB" id="660550at2759"/>
<name>A0A166Q8B5_9AGAM</name>
<sequence>MLATDAFKAYTSATGGVFDQATGLLQLTPDQFSNLQSLFFLIGDSTFELTANAQIFPRSLNSGLGGSADGIYLIAADVSALLALFGIVKGWMLTTNCRSVPPAVVVSTSSTGTRSWSASTACTTPRTRRLGSPPPPTHMTLVTRLGTTRRISVGLCERAGSFDIRYQMHQSDSFRGLSFS</sequence>
<accession>A0A166Q8B5</accession>
<organism evidence="2 3">
    <name type="scientific">Athelia psychrophila</name>
    <dbReference type="NCBI Taxonomy" id="1759441"/>
    <lineage>
        <taxon>Eukaryota</taxon>
        <taxon>Fungi</taxon>
        <taxon>Dikarya</taxon>
        <taxon>Basidiomycota</taxon>
        <taxon>Agaricomycotina</taxon>
        <taxon>Agaricomycetes</taxon>
        <taxon>Agaricomycetidae</taxon>
        <taxon>Atheliales</taxon>
        <taxon>Atheliaceae</taxon>
        <taxon>Athelia</taxon>
    </lineage>
</organism>
<evidence type="ECO:0000256" key="1">
    <source>
        <dbReference type="SAM" id="MobiDB-lite"/>
    </source>
</evidence>
<dbReference type="InterPro" id="IPR021109">
    <property type="entry name" value="Peptidase_aspartic_dom_sf"/>
</dbReference>
<evidence type="ECO:0000313" key="3">
    <source>
        <dbReference type="Proteomes" id="UP000076532"/>
    </source>
</evidence>
<dbReference type="AlphaFoldDB" id="A0A166Q8B5"/>
<keyword evidence="3" id="KW-1185">Reference proteome</keyword>